<proteinExistence type="predicted"/>
<dbReference type="KEGG" id="bsto:C0V70_15030"/>
<dbReference type="RefSeq" id="WP_102244686.1">
    <property type="nucleotide sequence ID" value="NZ_CP025704.1"/>
</dbReference>
<dbReference type="EMBL" id="CP025704">
    <property type="protein sequence ID" value="AUN99395.1"/>
    <property type="molecule type" value="Genomic_DNA"/>
</dbReference>
<evidence type="ECO:0000313" key="2">
    <source>
        <dbReference type="Proteomes" id="UP000235584"/>
    </source>
</evidence>
<organism evidence="1 2">
    <name type="scientific">Bacteriovorax stolpii</name>
    <name type="common">Bdellovibrio stolpii</name>
    <dbReference type="NCBI Taxonomy" id="960"/>
    <lineage>
        <taxon>Bacteria</taxon>
        <taxon>Pseudomonadati</taxon>
        <taxon>Bdellovibrionota</taxon>
        <taxon>Bacteriovoracia</taxon>
        <taxon>Bacteriovoracales</taxon>
        <taxon>Bacteriovoracaceae</taxon>
        <taxon>Bacteriovorax</taxon>
    </lineage>
</organism>
<name>A0A2K9NWG0_BACTC</name>
<keyword evidence="2" id="KW-1185">Reference proteome</keyword>
<protein>
    <submittedName>
        <fullName evidence="1">Uncharacterized protein</fullName>
    </submittedName>
</protein>
<dbReference type="AlphaFoldDB" id="A0A2K9NWG0"/>
<evidence type="ECO:0000313" key="1">
    <source>
        <dbReference type="EMBL" id="AUN99395.1"/>
    </source>
</evidence>
<reference evidence="1 2" key="1">
    <citation type="submission" date="2018-01" db="EMBL/GenBank/DDBJ databases">
        <title>Complete genome sequence of Bacteriovorax stolpii DSM12778.</title>
        <authorList>
            <person name="Tang B."/>
            <person name="Chang J."/>
        </authorList>
    </citation>
    <scope>NUCLEOTIDE SEQUENCE [LARGE SCALE GENOMIC DNA]</scope>
    <source>
        <strain evidence="1 2">DSM 12778</strain>
    </source>
</reference>
<gene>
    <name evidence="1" type="ORF">C0V70_15030</name>
</gene>
<dbReference type="Proteomes" id="UP000235584">
    <property type="component" value="Chromosome"/>
</dbReference>
<sequence>MKAFIFGILLLANTAMAGETGVWLKSNDEDSVVARLPRLIMATFVDQGFKQKEISPGIFELKVSNVRCDYLSRDAAYPDLPTGGLPSVKCYTDAVLEMNGKGTKIQEGRYLNELFNTIQEKRDLPITDCAMGGKCVSFVSTIQCWVDLNMEEMKDAYSCFLK</sequence>
<accession>A0A2K9NWG0</accession>